<proteinExistence type="predicted"/>
<feature type="non-terminal residue" evidence="1">
    <location>
        <position position="1"/>
    </location>
</feature>
<organism evidence="1 2">
    <name type="scientific">Cucurbita argyrosperma subsp. sororia</name>
    <dbReference type="NCBI Taxonomy" id="37648"/>
    <lineage>
        <taxon>Eukaryota</taxon>
        <taxon>Viridiplantae</taxon>
        <taxon>Streptophyta</taxon>
        <taxon>Embryophyta</taxon>
        <taxon>Tracheophyta</taxon>
        <taxon>Spermatophyta</taxon>
        <taxon>Magnoliopsida</taxon>
        <taxon>eudicotyledons</taxon>
        <taxon>Gunneridae</taxon>
        <taxon>Pentapetalae</taxon>
        <taxon>rosids</taxon>
        <taxon>fabids</taxon>
        <taxon>Cucurbitales</taxon>
        <taxon>Cucurbitaceae</taxon>
        <taxon>Cucurbiteae</taxon>
        <taxon>Cucurbita</taxon>
    </lineage>
</organism>
<name>A0AAV6N388_9ROSI</name>
<comment type="caution">
    <text evidence="1">The sequence shown here is derived from an EMBL/GenBank/DDBJ whole genome shotgun (WGS) entry which is preliminary data.</text>
</comment>
<accession>A0AAV6N388</accession>
<reference evidence="1 2" key="1">
    <citation type="journal article" date="2021" name="Hortic Res">
        <title>The domestication of Cucurbita argyrosperma as revealed by the genome of its wild relative.</title>
        <authorList>
            <person name="Barrera-Redondo J."/>
            <person name="Sanchez-de la Vega G."/>
            <person name="Aguirre-Liguori J.A."/>
            <person name="Castellanos-Morales G."/>
            <person name="Gutierrez-Guerrero Y.T."/>
            <person name="Aguirre-Dugua X."/>
            <person name="Aguirre-Planter E."/>
            <person name="Tenaillon M.I."/>
            <person name="Lira-Saade R."/>
            <person name="Eguiarte L.E."/>
        </authorList>
    </citation>
    <scope>NUCLEOTIDE SEQUENCE [LARGE SCALE GENOMIC DNA]</scope>
    <source>
        <strain evidence="1">JBR-2021</strain>
    </source>
</reference>
<sequence length="79" mass="9318">MPTTCEIIQLSNIYRNDKRSLREIWKAKKRSITKGRVERRRRFFFNPKPSPTSGVDLDEIPIKSFSAFEKMNDSLTINI</sequence>
<evidence type="ECO:0000313" key="2">
    <source>
        <dbReference type="Proteomes" id="UP000685013"/>
    </source>
</evidence>
<evidence type="ECO:0000313" key="1">
    <source>
        <dbReference type="EMBL" id="KAG6591631.1"/>
    </source>
</evidence>
<dbReference type="Proteomes" id="UP000685013">
    <property type="component" value="Chromosome 9"/>
</dbReference>
<dbReference type="EMBL" id="JAGKQH010000009">
    <property type="protein sequence ID" value="KAG6591631.1"/>
    <property type="molecule type" value="Genomic_DNA"/>
</dbReference>
<protein>
    <submittedName>
        <fullName evidence="1">Uncharacterized protein</fullName>
    </submittedName>
</protein>
<dbReference type="AlphaFoldDB" id="A0AAV6N388"/>
<keyword evidence="2" id="KW-1185">Reference proteome</keyword>
<gene>
    <name evidence="1" type="ORF">SDJN03_13977</name>
</gene>